<protein>
    <submittedName>
        <fullName evidence="2">Uncharacterized protein</fullName>
    </submittedName>
</protein>
<gene>
    <name evidence="2" type="ORF">HIM_08501</name>
</gene>
<feature type="compositionally biased region" description="Polar residues" evidence="1">
    <location>
        <begin position="649"/>
        <end position="660"/>
    </location>
</feature>
<feature type="compositionally biased region" description="Polar residues" evidence="1">
    <location>
        <begin position="475"/>
        <end position="489"/>
    </location>
</feature>
<organism evidence="2 3">
    <name type="scientific">Hirsutella minnesotensis 3608</name>
    <dbReference type="NCBI Taxonomy" id="1043627"/>
    <lineage>
        <taxon>Eukaryota</taxon>
        <taxon>Fungi</taxon>
        <taxon>Dikarya</taxon>
        <taxon>Ascomycota</taxon>
        <taxon>Pezizomycotina</taxon>
        <taxon>Sordariomycetes</taxon>
        <taxon>Hypocreomycetidae</taxon>
        <taxon>Hypocreales</taxon>
        <taxon>Ophiocordycipitaceae</taxon>
        <taxon>Hirsutella</taxon>
    </lineage>
</organism>
<feature type="compositionally biased region" description="Basic and acidic residues" evidence="1">
    <location>
        <begin position="621"/>
        <end position="632"/>
    </location>
</feature>
<reference evidence="2 3" key="1">
    <citation type="journal article" date="2014" name="Genome Biol. Evol.">
        <title>Comparative genomics and transcriptomics analyses reveal divergent lifestyle features of nematode endoparasitic fungus Hirsutella minnesotensis.</title>
        <authorList>
            <person name="Lai Y."/>
            <person name="Liu K."/>
            <person name="Zhang X."/>
            <person name="Zhang X."/>
            <person name="Li K."/>
            <person name="Wang N."/>
            <person name="Shu C."/>
            <person name="Wu Y."/>
            <person name="Wang C."/>
            <person name="Bushley K.E."/>
            <person name="Xiang M."/>
            <person name="Liu X."/>
        </authorList>
    </citation>
    <scope>NUCLEOTIDE SEQUENCE [LARGE SCALE GENOMIC DNA]</scope>
    <source>
        <strain evidence="2 3">3608</strain>
    </source>
</reference>
<evidence type="ECO:0000313" key="3">
    <source>
        <dbReference type="Proteomes" id="UP000054481"/>
    </source>
</evidence>
<feature type="compositionally biased region" description="Basic residues" evidence="1">
    <location>
        <begin position="362"/>
        <end position="371"/>
    </location>
</feature>
<feature type="region of interest" description="Disordered" evidence="1">
    <location>
        <begin position="84"/>
        <end position="380"/>
    </location>
</feature>
<dbReference type="AlphaFoldDB" id="A0A0F7ZSX6"/>
<feature type="compositionally biased region" description="Basic and acidic residues" evidence="1">
    <location>
        <begin position="185"/>
        <end position="200"/>
    </location>
</feature>
<keyword evidence="3" id="KW-1185">Reference proteome</keyword>
<feature type="compositionally biased region" description="Polar residues" evidence="1">
    <location>
        <begin position="761"/>
        <end position="785"/>
    </location>
</feature>
<feature type="compositionally biased region" description="Basic and acidic residues" evidence="1">
    <location>
        <begin position="223"/>
        <end position="233"/>
    </location>
</feature>
<feature type="compositionally biased region" description="Polar residues" evidence="1">
    <location>
        <begin position="350"/>
        <end position="360"/>
    </location>
</feature>
<accession>A0A0F7ZSX6</accession>
<name>A0A0F7ZSX6_9HYPO</name>
<dbReference type="EMBL" id="KQ030552">
    <property type="protein sequence ID" value="KJZ72128.1"/>
    <property type="molecule type" value="Genomic_DNA"/>
</dbReference>
<evidence type="ECO:0000313" key="2">
    <source>
        <dbReference type="EMBL" id="KJZ72128.1"/>
    </source>
</evidence>
<dbReference type="Proteomes" id="UP000054481">
    <property type="component" value="Unassembled WGS sequence"/>
</dbReference>
<feature type="region of interest" description="Disordered" evidence="1">
    <location>
        <begin position="760"/>
        <end position="791"/>
    </location>
</feature>
<proteinExistence type="predicted"/>
<dbReference type="OrthoDB" id="4953021at2759"/>
<feature type="region of interest" description="Disordered" evidence="1">
    <location>
        <begin position="690"/>
        <end position="728"/>
    </location>
</feature>
<feature type="compositionally biased region" description="Polar residues" evidence="1">
    <location>
        <begin position="447"/>
        <end position="458"/>
    </location>
</feature>
<feature type="compositionally biased region" description="Basic and acidic residues" evidence="1">
    <location>
        <begin position="709"/>
        <end position="718"/>
    </location>
</feature>
<feature type="compositionally biased region" description="Low complexity" evidence="1">
    <location>
        <begin position="459"/>
        <end position="470"/>
    </location>
</feature>
<feature type="region of interest" description="Disordered" evidence="1">
    <location>
        <begin position="405"/>
        <end position="678"/>
    </location>
</feature>
<feature type="region of interest" description="Disordered" evidence="1">
    <location>
        <begin position="23"/>
        <end position="46"/>
    </location>
</feature>
<feature type="compositionally biased region" description="Basic and acidic residues" evidence="1">
    <location>
        <begin position="84"/>
        <end position="93"/>
    </location>
</feature>
<evidence type="ECO:0000256" key="1">
    <source>
        <dbReference type="SAM" id="MobiDB-lite"/>
    </source>
</evidence>
<sequence>MPVKTRSRGAGRAGQLQRLATQFGELETTPTNRHHRAEIPSASNTYDAALNPALNTEEKQSCRQSSVLGDGFADFDFDFKELDSLSDLDPDKRSHNHFPWSETDSLAKRSSPHAGETPTAKWEFEGNESLPPLSTPQSGKDQLPDTVPLTVDAATAPQPIEVSLAKKIDFSETASTARRSSPFDLGDHVKDVFSFDDDFRPSSLPPPPAREASRRSKSAAESPSDHHNEHLPMDDIYDATPPPPTGRPMHIASDPRPIAGRTEQPVSTEPVESPPDEAAVQLGRGQPTLENVPAGDAPLSSANGAPKASIVHGATGKRARRKHEGSLENNAGKRQKNTTSKAGDRAPAQKTAQETTNVGAKSSRRKQRRKSPLQFEEVNQQLVARPADAATKTIRKARMPIVSALRDSVQPSSPHLVVPKNRAVGKIAQPRKKAKRVEGKPHPLAATKSTAKQPSQASRPIRQQNQAARRPQAKVNETGNQSKPSSPDGTNPEPITVSIGEGSDSITSSASDWMPSQGLEDQPADSTSPPTHSKKPLALVESVPRRPPTATTNIATSSSEVLQDSEVPAPKSIALAETVKSRMPLSARPSNVLRDSKENPEQITHLPSSIAANSTDSDLQDPERRRKPEPRRLSRNFSISVKGSPLPAHSQQTPPQTRNQAKGHGRNFANEPVSLDTTNEGPFLARVQRLKHQSHGSNHKTASQKPRVRASDRARESAEDGASTRQEERLHKVDCVRADVHSKILSSLRDAGNGLTERLQNDQTADDSGSCAQGQRRNPSSNGNGIPSDGLSLRMQDLISAMIKQLRTMEGAGHKVAKMYRTKTAECVERIGKRQGQEHSLLAETLRRDAEGFGDVVQDASRAVAHDSRLRETGLQDLRHDTLKRLSMYDATIKNLRAMNRQILGSTGLVRTDA</sequence>
<feature type="compositionally biased region" description="Polar residues" evidence="1">
    <location>
        <begin position="549"/>
        <end position="562"/>
    </location>
</feature>
<feature type="compositionally biased region" description="Polar residues" evidence="1">
    <location>
        <begin position="601"/>
        <end position="617"/>
    </location>
</feature>